<dbReference type="PANTHER" id="PTHR47504">
    <property type="entry name" value="RIGHT ORIGIN-BINDING PROTEIN"/>
    <property type="match status" value="1"/>
</dbReference>
<dbReference type="GO" id="GO:0003700">
    <property type="term" value="F:DNA-binding transcription factor activity"/>
    <property type="evidence" value="ECO:0007669"/>
    <property type="project" value="InterPro"/>
</dbReference>
<dbReference type="InterPro" id="IPR009057">
    <property type="entry name" value="Homeodomain-like_sf"/>
</dbReference>
<protein>
    <submittedName>
        <fullName evidence="5">AraC family transcriptional regulator</fullName>
    </submittedName>
</protein>
<dbReference type="InterPro" id="IPR018062">
    <property type="entry name" value="HTH_AraC-typ_CS"/>
</dbReference>
<dbReference type="InterPro" id="IPR011256">
    <property type="entry name" value="Reg_factor_effector_dom_sf"/>
</dbReference>
<dbReference type="SMART" id="SM00871">
    <property type="entry name" value="AraC_E_bind"/>
    <property type="match status" value="1"/>
</dbReference>
<dbReference type="SMART" id="SM00342">
    <property type="entry name" value="HTH_ARAC"/>
    <property type="match status" value="1"/>
</dbReference>
<evidence type="ECO:0000256" key="3">
    <source>
        <dbReference type="ARBA" id="ARBA00023163"/>
    </source>
</evidence>
<feature type="domain" description="HTH araC/xylS-type" evidence="4">
    <location>
        <begin position="8"/>
        <end position="106"/>
    </location>
</feature>
<dbReference type="InterPro" id="IPR020449">
    <property type="entry name" value="Tscrpt_reg_AraC-type_HTH"/>
</dbReference>
<dbReference type="Gene3D" id="1.10.10.60">
    <property type="entry name" value="Homeodomain-like"/>
    <property type="match status" value="2"/>
</dbReference>
<dbReference type="Proteomes" id="UP000015620">
    <property type="component" value="Chromosome"/>
</dbReference>
<dbReference type="PROSITE" id="PS01124">
    <property type="entry name" value="HTH_ARAC_FAMILY_2"/>
    <property type="match status" value="1"/>
</dbReference>
<accession>S5ZXE9</accession>
<dbReference type="InterPro" id="IPR018060">
    <property type="entry name" value="HTH_AraC"/>
</dbReference>
<dbReference type="OrthoDB" id="9801123at2"/>
<dbReference type="KEGG" id="tped:TPE_2693"/>
<keyword evidence="1" id="KW-0805">Transcription regulation</keyword>
<dbReference type="InterPro" id="IPR010499">
    <property type="entry name" value="AraC_E-bd"/>
</dbReference>
<evidence type="ECO:0000313" key="5">
    <source>
        <dbReference type="EMBL" id="AGT45165.1"/>
    </source>
</evidence>
<reference evidence="5 6" key="1">
    <citation type="journal article" date="2013" name="PLoS ONE">
        <title>Genome-Wide Relatedness of Treponema pedis, from Gingiva and Necrotic Skin Lesions of Pigs, with the Human Oral Pathogen Treponema denticola.</title>
        <authorList>
            <person name="Svartstrom O."/>
            <person name="Mushtaq M."/>
            <person name="Pringle M."/>
            <person name="Segerman B."/>
        </authorList>
    </citation>
    <scope>NUCLEOTIDE SEQUENCE [LARGE SCALE GENOMIC DNA]</scope>
    <source>
        <strain evidence="5">T A4</strain>
    </source>
</reference>
<evidence type="ECO:0000256" key="2">
    <source>
        <dbReference type="ARBA" id="ARBA00023125"/>
    </source>
</evidence>
<dbReference type="PROSITE" id="PS00041">
    <property type="entry name" value="HTH_ARAC_FAMILY_1"/>
    <property type="match status" value="1"/>
</dbReference>
<dbReference type="EMBL" id="CP004120">
    <property type="protein sequence ID" value="AGT45165.1"/>
    <property type="molecule type" value="Genomic_DNA"/>
</dbReference>
<evidence type="ECO:0000259" key="4">
    <source>
        <dbReference type="PROSITE" id="PS01124"/>
    </source>
</evidence>
<keyword evidence="2" id="KW-0238">DNA-binding</keyword>
<dbReference type="SUPFAM" id="SSF46689">
    <property type="entry name" value="Homeodomain-like"/>
    <property type="match status" value="2"/>
</dbReference>
<dbReference type="PRINTS" id="PR00032">
    <property type="entry name" value="HTHARAC"/>
</dbReference>
<gene>
    <name evidence="5" type="ORF">TPE_2693</name>
</gene>
<dbReference type="SUPFAM" id="SSF55136">
    <property type="entry name" value="Probable bacterial effector-binding domain"/>
    <property type="match status" value="1"/>
</dbReference>
<keyword evidence="6" id="KW-1185">Reference proteome</keyword>
<dbReference type="RefSeq" id="WP_020966460.1">
    <property type="nucleotide sequence ID" value="NC_022097.1"/>
</dbReference>
<evidence type="ECO:0000256" key="1">
    <source>
        <dbReference type="ARBA" id="ARBA00023015"/>
    </source>
</evidence>
<dbReference type="HOGENOM" id="CLU_000445_81_1_12"/>
<dbReference type="PATRIC" id="fig|1291379.3.peg.2666"/>
<dbReference type="InterPro" id="IPR050959">
    <property type="entry name" value="MarA-like"/>
</dbReference>
<keyword evidence="3" id="KW-0804">Transcription</keyword>
<dbReference type="GO" id="GO:0043565">
    <property type="term" value="F:sequence-specific DNA binding"/>
    <property type="evidence" value="ECO:0007669"/>
    <property type="project" value="InterPro"/>
</dbReference>
<dbReference type="PANTHER" id="PTHR47504:SF5">
    <property type="entry name" value="RIGHT ORIGIN-BINDING PROTEIN"/>
    <property type="match status" value="1"/>
</dbReference>
<evidence type="ECO:0000313" key="6">
    <source>
        <dbReference type="Proteomes" id="UP000015620"/>
    </source>
</evidence>
<name>S5ZXE9_9SPIR</name>
<dbReference type="GeneID" id="301091103"/>
<sequence length="280" mass="31888">MNIIQSFNGTMDYLERTLDTELDEKEVARLSHYSYPLFSRLFSILVGYPLNEYLRFRKLSRAAADLRNGNEKIIDIAFKYGYESPDSFAAAFKKFHGASPSEVRNGKEFKSFSPLKLSLTVNGGQTMEIKIEKKKAFSVAGVKVETDKTTDFPQVWDKLFKKVPYEERAKIGSGQSYGLCYDVKDCTVFNYMAAYDCIDGQKAAALGLSVLHIPEAEYAVVQLKGPVPDCIHQGWKYVMETFFPEQGLRHAGTPDFEVYREGDMYDKNYTMELWVPIVKA</sequence>
<proteinExistence type="predicted"/>
<dbReference type="AlphaFoldDB" id="S5ZXE9"/>
<organism evidence="5 6">
    <name type="scientific">Treponema pedis str. T A4</name>
    <dbReference type="NCBI Taxonomy" id="1291379"/>
    <lineage>
        <taxon>Bacteria</taxon>
        <taxon>Pseudomonadati</taxon>
        <taxon>Spirochaetota</taxon>
        <taxon>Spirochaetia</taxon>
        <taxon>Spirochaetales</taxon>
        <taxon>Treponemataceae</taxon>
        <taxon>Treponema</taxon>
    </lineage>
</organism>
<dbReference type="STRING" id="1291379.TPE_2693"/>
<dbReference type="Pfam" id="PF12833">
    <property type="entry name" value="HTH_18"/>
    <property type="match status" value="1"/>
</dbReference>
<dbReference type="Gene3D" id="3.20.80.10">
    <property type="entry name" value="Regulatory factor, effector binding domain"/>
    <property type="match status" value="1"/>
</dbReference>
<dbReference type="Pfam" id="PF06445">
    <property type="entry name" value="GyrI-like"/>
    <property type="match status" value="1"/>
</dbReference>
<dbReference type="InterPro" id="IPR029442">
    <property type="entry name" value="GyrI-like"/>
</dbReference>